<organism evidence="1 2">
    <name type="scientific">Hominifimenecus microfluidus</name>
    <dbReference type="NCBI Taxonomy" id="2885348"/>
    <lineage>
        <taxon>Bacteria</taxon>
        <taxon>Bacillati</taxon>
        <taxon>Bacillota</taxon>
        <taxon>Clostridia</taxon>
        <taxon>Lachnospirales</taxon>
        <taxon>Lachnospiraceae</taxon>
        <taxon>Hominifimenecus</taxon>
    </lineage>
</organism>
<feature type="non-terminal residue" evidence="1">
    <location>
        <position position="1"/>
    </location>
</feature>
<accession>A0AAE3EEH0</accession>
<comment type="caution">
    <text evidence="1">The sequence shown here is derived from an EMBL/GenBank/DDBJ whole genome shotgun (WGS) entry which is preliminary data.</text>
</comment>
<dbReference type="RefSeq" id="WP_331466169.1">
    <property type="nucleotide sequence ID" value="NZ_JAJEQR010000074.1"/>
</dbReference>
<sequence length="167" mass="17301">PPAGKQGQFLRGDATWAVPYTHPTTSGNKHIPSGGAAGQVLGYAAAGTAAWKTLNASDVGAAASSHTHDDRYYTETDVKNLIDATFLTKTFTGAKVSIAGKTAKAITINCTTPSGYTAIGVIGYYTGSTYVLPCRVAKGRMDVYNTDSNAISVTPTITMLYAKSGAV</sequence>
<evidence type="ECO:0000313" key="2">
    <source>
        <dbReference type="Proteomes" id="UP001198182"/>
    </source>
</evidence>
<proteinExistence type="predicted"/>
<evidence type="ECO:0000313" key="1">
    <source>
        <dbReference type="EMBL" id="MCC2232531.1"/>
    </source>
</evidence>
<keyword evidence="2" id="KW-1185">Reference proteome</keyword>
<dbReference type="EMBL" id="JAJEQR010000074">
    <property type="protein sequence ID" value="MCC2232531.1"/>
    <property type="molecule type" value="Genomic_DNA"/>
</dbReference>
<gene>
    <name evidence="1" type="ORF">LKD81_16290</name>
</gene>
<name>A0AAE3EEH0_9FIRM</name>
<dbReference type="Proteomes" id="UP001198182">
    <property type="component" value="Unassembled WGS sequence"/>
</dbReference>
<dbReference type="AlphaFoldDB" id="A0AAE3EEH0"/>
<protein>
    <submittedName>
        <fullName evidence="1">Uncharacterized protein</fullName>
    </submittedName>
</protein>
<reference evidence="1" key="1">
    <citation type="submission" date="2021-10" db="EMBL/GenBank/DDBJ databases">
        <title>Anaerobic single-cell dispensing facilitates the cultivation of human gut bacteria.</title>
        <authorList>
            <person name="Afrizal A."/>
        </authorList>
    </citation>
    <scope>NUCLEOTIDE SEQUENCE</scope>
    <source>
        <strain evidence="1">CLA-AA-H215</strain>
    </source>
</reference>